<dbReference type="PaxDb" id="9823-ENSSSCP00000010215"/>
<feature type="compositionally biased region" description="Basic and acidic residues" evidence="1">
    <location>
        <begin position="122"/>
        <end position="147"/>
    </location>
</feature>
<dbReference type="GeneTree" id="ENSGT00390000016480"/>
<dbReference type="InterPro" id="IPR040020">
    <property type="entry name" value="C13orf46-like"/>
</dbReference>
<dbReference type="Bgee" id="ENSSSCG00000009566">
    <property type="expression patterns" value="Expressed in testis and 12 other cell types or tissues"/>
</dbReference>
<dbReference type="STRING" id="9823.ENSSSCP00000059868"/>
<evidence type="ECO:0000313" key="2">
    <source>
        <dbReference type="Ensembl" id="ENSSSCP00000059868.2"/>
    </source>
</evidence>
<dbReference type="PANTHER" id="PTHR39223:SF1">
    <property type="entry name" value="RIKEN CDNA 1700029H14 GENE"/>
    <property type="match status" value="1"/>
</dbReference>
<dbReference type="InParanoid" id="A0A5G2Q749"/>
<accession>A0A5G2Q749</accession>
<dbReference type="Proteomes" id="UP000008227">
    <property type="component" value="Chromosome 11"/>
</dbReference>
<reference evidence="2" key="2">
    <citation type="journal article" date="2020" name="Gigascience">
        <title>An improved pig reference genome sequence to enable pig genetics and genomics research.</title>
        <authorList>
            <person name="Warr A."/>
            <person name="Affara N."/>
            <person name="Aken B."/>
            <person name="Beiki H."/>
            <person name="Bickhart D.M."/>
            <person name="Billis K."/>
            <person name="Chow W."/>
            <person name="Eory L."/>
            <person name="Finlayson H.A."/>
            <person name="Flicek P."/>
            <person name="Giron C.G."/>
            <person name="Griffin D.K."/>
            <person name="Hall R."/>
            <person name="Hannum G."/>
            <person name="Hourlier T."/>
            <person name="Howe K."/>
            <person name="Hume D.A."/>
            <person name="Izuogu O."/>
            <person name="Kim K."/>
            <person name="Koren S."/>
            <person name="Liu H."/>
            <person name="Manchanda N."/>
            <person name="Martin F.J."/>
            <person name="Nonneman D.J."/>
            <person name="O'Connor R.E."/>
            <person name="Phillippy A.M."/>
            <person name="Rohrer G.A."/>
            <person name="Rosen B.D."/>
            <person name="Rund L.A."/>
            <person name="Sargent C.A."/>
            <person name="Schook L.B."/>
            <person name="Schroeder S.G."/>
            <person name="Schwartz A.S."/>
            <person name="Skinner B.M."/>
            <person name="Talbot R."/>
            <person name="Tseng E."/>
            <person name="Tuggle C.K."/>
            <person name="Watson M."/>
            <person name="Smith T.P.L."/>
            <person name="Archibald A.L."/>
        </authorList>
    </citation>
    <scope>NUCLEOTIDE SEQUENCE [LARGE SCALE GENOMIC DNA]</scope>
    <source>
        <strain evidence="2">Duroc</strain>
    </source>
</reference>
<dbReference type="Ensembl" id="ENSSSCT00000089461.2">
    <property type="protein sequence ID" value="ENSSSCP00000059868.2"/>
    <property type="gene ID" value="ENSSSCG00000009566.5"/>
</dbReference>
<evidence type="ECO:0007829" key="4">
    <source>
        <dbReference type="PeptideAtlas" id="A0A5G2Q749"/>
    </source>
</evidence>
<reference evidence="2" key="3">
    <citation type="submission" date="2025-08" db="UniProtKB">
        <authorList>
            <consortium name="Ensembl"/>
        </authorList>
    </citation>
    <scope>IDENTIFICATION</scope>
</reference>
<feature type="compositionally biased region" description="Basic and acidic residues" evidence="1">
    <location>
        <begin position="86"/>
        <end position="109"/>
    </location>
</feature>
<reference evidence="2" key="4">
    <citation type="submission" date="2025-09" db="UniProtKB">
        <authorList>
            <consortium name="Ensembl"/>
        </authorList>
    </citation>
    <scope>IDENTIFICATION</scope>
</reference>
<dbReference type="ExpressionAtlas" id="A0A5G2Q749">
    <property type="expression patterns" value="baseline and differential"/>
</dbReference>
<protein>
    <submittedName>
        <fullName evidence="2">Chromosome 11 C13orf46 homolog</fullName>
    </submittedName>
    <submittedName>
        <fullName evidence="2">Chromosome 13 open reading frame 46</fullName>
    </submittedName>
</protein>
<evidence type="ECO:0000313" key="3">
    <source>
        <dbReference type="Proteomes" id="UP000008227"/>
    </source>
</evidence>
<sequence>MEKDPSAAHRRHRLGPGAPPLAVGPGHFKAASEMTDLQRSRSVGGLHQKGDPPSCIKRLCKELESEDQGKDLKSDAEDASCQPNLEEDKQEQHQDALGKEDREGDRAEPEAVNTPEASVQEEQDRGQSVDKCTPEAKEQEPESIKLADLLEKEKPSVFVEIDLGDHAEEVITCAMKEEKPSQLDMGDLSEDETGWVCCIPYSTRKKAKESA</sequence>
<proteinExistence type="evidence at protein level"/>
<gene>
    <name evidence="2" type="primary">C13orf46</name>
</gene>
<dbReference type="PANTHER" id="PTHR39223">
    <property type="entry name" value="RIKEN CDNA 1700029H14 GENE"/>
    <property type="match status" value="1"/>
</dbReference>
<keyword evidence="3" id="KW-1185">Reference proteome</keyword>
<evidence type="ECO:0000256" key="1">
    <source>
        <dbReference type="SAM" id="MobiDB-lite"/>
    </source>
</evidence>
<name>A0A5G2Q749_PIG</name>
<organism evidence="2 3">
    <name type="scientific">Sus scrofa</name>
    <name type="common">Pig</name>
    <dbReference type="NCBI Taxonomy" id="9823"/>
    <lineage>
        <taxon>Eukaryota</taxon>
        <taxon>Metazoa</taxon>
        <taxon>Chordata</taxon>
        <taxon>Craniata</taxon>
        <taxon>Vertebrata</taxon>
        <taxon>Euteleostomi</taxon>
        <taxon>Mammalia</taxon>
        <taxon>Eutheria</taxon>
        <taxon>Laurasiatheria</taxon>
        <taxon>Artiodactyla</taxon>
        <taxon>Suina</taxon>
        <taxon>Suidae</taxon>
        <taxon>Sus</taxon>
    </lineage>
</organism>
<keyword evidence="4" id="KW-1267">Proteomics identification</keyword>
<feature type="compositionally biased region" description="Basic and acidic residues" evidence="1">
    <location>
        <begin position="59"/>
        <end position="76"/>
    </location>
</feature>
<reference evidence="3" key="1">
    <citation type="submission" date="2009-11" db="EMBL/GenBank/DDBJ databases">
        <authorList>
            <consortium name="Porcine genome sequencing project"/>
        </authorList>
    </citation>
    <scope>NUCLEOTIDE SEQUENCE [LARGE SCALE GENOMIC DNA]</scope>
    <source>
        <strain evidence="3">Duroc</strain>
    </source>
</reference>
<dbReference type="AlphaFoldDB" id="A0A5G2Q749"/>
<feature type="region of interest" description="Disordered" evidence="1">
    <location>
        <begin position="1"/>
        <end position="147"/>
    </location>
</feature>